<protein>
    <recommendedName>
        <fullName evidence="1">Tc1-like transposase DDE domain-containing protein</fullName>
    </recommendedName>
</protein>
<gene>
    <name evidence="2" type="ORF">RF11_04824</name>
</gene>
<dbReference type="Gene3D" id="3.30.420.10">
    <property type="entry name" value="Ribonuclease H-like superfamily/Ribonuclease H"/>
    <property type="match status" value="1"/>
</dbReference>
<name>A0A0C2JV26_THEKT</name>
<dbReference type="PANTHER" id="PTHR46564">
    <property type="entry name" value="TRANSPOSASE"/>
    <property type="match status" value="1"/>
</dbReference>
<evidence type="ECO:0000259" key="1">
    <source>
        <dbReference type="Pfam" id="PF13358"/>
    </source>
</evidence>
<feature type="domain" description="Tc1-like transposase DDE" evidence="1">
    <location>
        <begin position="166"/>
        <end position="268"/>
    </location>
</feature>
<sequence length="304" mass="35643">METDDALPQSEVQSQLQDPRFAINQTQIREKPEEATTVDKDDVSLLTNEIKDVIRKVMNDNETIYVEDIKDKLPIVVYTETIFEWLNILGLSFKLIRPIKERKNTPDVKFARRDYSDWLSRLEYSYKKKNVIYIGECVFGVLIFRNEAWPNMYVNLEQVVRRPPRKITLQVAMNTQGILHCQILIHEPNSEDRSRFLRETMFYLDQERYVLVIDSTNFHHGNTLPAEVNIEIKNLPPHSPMLNPCEDIFSMIISKIPRNSQPTNIDQVIRRILDALDGISGRDCENSIIRCDLLIFKTRNLEDF</sequence>
<comment type="caution">
    <text evidence="2">The sequence shown here is derived from an EMBL/GenBank/DDBJ whole genome shotgun (WGS) entry which is preliminary data.</text>
</comment>
<evidence type="ECO:0000313" key="3">
    <source>
        <dbReference type="Proteomes" id="UP000031668"/>
    </source>
</evidence>
<dbReference type="PANTHER" id="PTHR46564:SF1">
    <property type="entry name" value="TRANSPOSASE"/>
    <property type="match status" value="1"/>
</dbReference>
<accession>A0A0C2JV26</accession>
<dbReference type="EMBL" id="JWZT01000915">
    <property type="protein sequence ID" value="KII73273.1"/>
    <property type="molecule type" value="Genomic_DNA"/>
</dbReference>
<dbReference type="GO" id="GO:0003676">
    <property type="term" value="F:nucleic acid binding"/>
    <property type="evidence" value="ECO:0007669"/>
    <property type="project" value="InterPro"/>
</dbReference>
<dbReference type="Pfam" id="PF13358">
    <property type="entry name" value="DDE_3"/>
    <property type="match status" value="1"/>
</dbReference>
<dbReference type="Proteomes" id="UP000031668">
    <property type="component" value="Unassembled WGS sequence"/>
</dbReference>
<dbReference type="InterPro" id="IPR036397">
    <property type="entry name" value="RNaseH_sf"/>
</dbReference>
<keyword evidence="3" id="KW-1185">Reference proteome</keyword>
<reference evidence="2 3" key="1">
    <citation type="journal article" date="2014" name="Genome Biol. Evol.">
        <title>The genome of the myxosporean Thelohanellus kitauei shows adaptations to nutrient acquisition within its fish host.</title>
        <authorList>
            <person name="Yang Y."/>
            <person name="Xiong J."/>
            <person name="Zhou Z."/>
            <person name="Huo F."/>
            <person name="Miao W."/>
            <person name="Ran C."/>
            <person name="Liu Y."/>
            <person name="Zhang J."/>
            <person name="Feng J."/>
            <person name="Wang M."/>
            <person name="Wang M."/>
            <person name="Wang L."/>
            <person name="Yao B."/>
        </authorList>
    </citation>
    <scope>NUCLEOTIDE SEQUENCE [LARGE SCALE GENOMIC DNA]</scope>
    <source>
        <strain evidence="2">Wuqing</strain>
    </source>
</reference>
<proteinExistence type="predicted"/>
<dbReference type="InterPro" id="IPR038717">
    <property type="entry name" value="Tc1-like_DDE_dom"/>
</dbReference>
<dbReference type="AlphaFoldDB" id="A0A0C2JV26"/>
<organism evidence="2 3">
    <name type="scientific">Thelohanellus kitauei</name>
    <name type="common">Myxosporean</name>
    <dbReference type="NCBI Taxonomy" id="669202"/>
    <lineage>
        <taxon>Eukaryota</taxon>
        <taxon>Metazoa</taxon>
        <taxon>Cnidaria</taxon>
        <taxon>Myxozoa</taxon>
        <taxon>Myxosporea</taxon>
        <taxon>Bivalvulida</taxon>
        <taxon>Platysporina</taxon>
        <taxon>Myxobolidae</taxon>
        <taxon>Thelohanellus</taxon>
    </lineage>
</organism>
<evidence type="ECO:0000313" key="2">
    <source>
        <dbReference type="EMBL" id="KII73273.1"/>
    </source>
</evidence>
<dbReference type="OrthoDB" id="5977738at2759"/>